<dbReference type="Gene3D" id="3.30.530.20">
    <property type="match status" value="1"/>
</dbReference>
<accession>A0A916X4C4</accession>
<dbReference type="Proteomes" id="UP000608154">
    <property type="component" value="Unassembled WGS sequence"/>
</dbReference>
<evidence type="ECO:0000313" key="2">
    <source>
        <dbReference type="EMBL" id="GGB99774.1"/>
    </source>
</evidence>
<feature type="region of interest" description="Disordered" evidence="1">
    <location>
        <begin position="175"/>
        <end position="205"/>
    </location>
</feature>
<organism evidence="2 3">
    <name type="scientific">Novosphingobium endophyticum</name>
    <dbReference type="NCBI Taxonomy" id="1955250"/>
    <lineage>
        <taxon>Bacteria</taxon>
        <taxon>Pseudomonadati</taxon>
        <taxon>Pseudomonadota</taxon>
        <taxon>Alphaproteobacteria</taxon>
        <taxon>Sphingomonadales</taxon>
        <taxon>Sphingomonadaceae</taxon>
        <taxon>Novosphingobium</taxon>
    </lineage>
</organism>
<proteinExistence type="predicted"/>
<comment type="caution">
    <text evidence="2">The sequence shown here is derived from an EMBL/GenBank/DDBJ whole genome shotgun (WGS) entry which is preliminary data.</text>
</comment>
<gene>
    <name evidence="2" type="ORF">GCM10011494_17820</name>
</gene>
<keyword evidence="3" id="KW-1185">Reference proteome</keyword>
<dbReference type="InterPro" id="IPR023393">
    <property type="entry name" value="START-like_dom_sf"/>
</dbReference>
<dbReference type="EMBL" id="BMHK01000009">
    <property type="protein sequence ID" value="GGB99774.1"/>
    <property type="molecule type" value="Genomic_DNA"/>
</dbReference>
<evidence type="ECO:0000313" key="3">
    <source>
        <dbReference type="Proteomes" id="UP000608154"/>
    </source>
</evidence>
<reference evidence="2" key="2">
    <citation type="submission" date="2020-09" db="EMBL/GenBank/DDBJ databases">
        <authorList>
            <person name="Sun Q."/>
            <person name="Zhou Y."/>
        </authorList>
    </citation>
    <scope>NUCLEOTIDE SEQUENCE</scope>
    <source>
        <strain evidence="2">CGMCC 1.15095</strain>
    </source>
</reference>
<protein>
    <submittedName>
        <fullName evidence="2">ATPase</fullName>
    </submittedName>
</protein>
<evidence type="ECO:0000256" key="1">
    <source>
        <dbReference type="SAM" id="MobiDB-lite"/>
    </source>
</evidence>
<sequence>MALAAFASGPVAAKVVEVSDRGFVVRHVAEVPADAAESWDVLLEPSQWWDSEHTWSGSAANLSIDPRAGGCFCEVLPNKESPRAAPRGSVEHMRVVFVEQGRALRMAGALGPLQADAAEGTMTVLLKPAADGKGARIQLEYIVGGYVRPSYEALAPAVDGVLGNQVKRLAGKLGGRIAETSPEQGADSGSGGEESGEAASEMIGR</sequence>
<reference evidence="2" key="1">
    <citation type="journal article" date="2014" name="Int. J. Syst. Evol. Microbiol.">
        <title>Complete genome sequence of Corynebacterium casei LMG S-19264T (=DSM 44701T), isolated from a smear-ripened cheese.</title>
        <authorList>
            <consortium name="US DOE Joint Genome Institute (JGI-PGF)"/>
            <person name="Walter F."/>
            <person name="Albersmeier A."/>
            <person name="Kalinowski J."/>
            <person name="Ruckert C."/>
        </authorList>
    </citation>
    <scope>NUCLEOTIDE SEQUENCE</scope>
    <source>
        <strain evidence="2">CGMCC 1.15095</strain>
    </source>
</reference>
<dbReference type="AlphaFoldDB" id="A0A916X4C4"/>
<dbReference type="SUPFAM" id="SSF55961">
    <property type="entry name" value="Bet v1-like"/>
    <property type="match status" value="1"/>
</dbReference>
<name>A0A916X4C4_9SPHN</name>